<accession>A0ABY3WYE8</accession>
<protein>
    <submittedName>
        <fullName evidence="3">PepSY domain-containing protein</fullName>
    </submittedName>
</protein>
<dbReference type="Proteomes" id="UP000828924">
    <property type="component" value="Chromosome"/>
</dbReference>
<feature type="domain" description="PepSY" evidence="2">
    <location>
        <begin position="107"/>
        <end position="156"/>
    </location>
</feature>
<gene>
    <name evidence="3" type="ORF">J4032_34050</name>
</gene>
<evidence type="ECO:0000313" key="4">
    <source>
        <dbReference type="Proteomes" id="UP000828924"/>
    </source>
</evidence>
<feature type="region of interest" description="Disordered" evidence="1">
    <location>
        <begin position="155"/>
        <end position="178"/>
    </location>
</feature>
<proteinExistence type="predicted"/>
<dbReference type="InterPro" id="IPR025711">
    <property type="entry name" value="PepSY"/>
</dbReference>
<dbReference type="EMBL" id="CP071872">
    <property type="protein sequence ID" value="UNM15822.1"/>
    <property type="molecule type" value="Genomic_DNA"/>
</dbReference>
<name>A0ABY3WYE8_9ACTN</name>
<dbReference type="RefSeq" id="WP_242337934.1">
    <property type="nucleotide sequence ID" value="NZ_CP071872.1"/>
</dbReference>
<evidence type="ECO:0000313" key="3">
    <source>
        <dbReference type="EMBL" id="UNM15822.1"/>
    </source>
</evidence>
<organism evidence="3 4">
    <name type="scientific">Streptomyces formicae</name>
    <dbReference type="NCBI Taxonomy" id="1616117"/>
    <lineage>
        <taxon>Bacteria</taxon>
        <taxon>Bacillati</taxon>
        <taxon>Actinomycetota</taxon>
        <taxon>Actinomycetes</taxon>
        <taxon>Kitasatosporales</taxon>
        <taxon>Streptomycetaceae</taxon>
        <taxon>Streptomyces</taxon>
    </lineage>
</organism>
<sequence length="178" mass="18619">MKRTFVIGTVAAAALVGGIGYASAAPAAAPSGVTAAEAAAAALKKVPGVVDSVDRADHSRGWEVDVLGKDNRWYDIVVRPDGTVRHVAVDRDGDIDDRGALRSARTTAEQAAAAALKAVPGKVTSIDFSEDDGRYRWDVEVRDAAGREHDLVVDAKATPSADNRPAVAVADVDDHYDD</sequence>
<keyword evidence="4" id="KW-1185">Reference proteome</keyword>
<reference evidence="3 4" key="1">
    <citation type="submission" date="2021-03" db="EMBL/GenBank/DDBJ databases">
        <title>Complete genome of Streptomyces formicae strain 1H-GS9 (DSM 100524).</title>
        <authorList>
            <person name="Atanasov K.E."/>
            <person name="Altabella T."/>
            <person name="Ferrer A."/>
        </authorList>
    </citation>
    <scope>NUCLEOTIDE SEQUENCE [LARGE SCALE GENOMIC DNA]</scope>
    <source>
        <strain evidence="3 4">1H-GS9</strain>
    </source>
</reference>
<evidence type="ECO:0000256" key="1">
    <source>
        <dbReference type="SAM" id="MobiDB-lite"/>
    </source>
</evidence>
<evidence type="ECO:0000259" key="2">
    <source>
        <dbReference type="Pfam" id="PF03413"/>
    </source>
</evidence>
<dbReference type="Pfam" id="PF03413">
    <property type="entry name" value="PepSY"/>
    <property type="match status" value="1"/>
</dbReference>